<dbReference type="GO" id="GO:0016740">
    <property type="term" value="F:transferase activity"/>
    <property type="evidence" value="ECO:0007669"/>
    <property type="project" value="UniProtKB-KW"/>
</dbReference>
<evidence type="ECO:0000313" key="2">
    <source>
        <dbReference type="EMBL" id="OGC39062.1"/>
    </source>
</evidence>
<dbReference type="EMBL" id="MEUM01000153">
    <property type="protein sequence ID" value="OGC39062.1"/>
    <property type="molecule type" value="Genomic_DNA"/>
</dbReference>
<protein>
    <submittedName>
        <fullName evidence="2">tRNA (Adenosine(37)-N6)-threonylcarbamoyltransferase complex dimerization subunit type 1 TsaB</fullName>
    </submittedName>
</protein>
<sequence>MKIIGIETSSPVFSIALADDNTMIFEIRRGRRIFGPNRDAGLFDDVRDMLKHYEQSQISAIAISIGPGLFTSLRVGLSLAKGLAISWKKPVVAVNTLDLLGTASSVIPGPLMAVIDAHHNELYAASYKAGSRISDYRLITPEALINTLSGKWTAIGSGSALLAKYHFEGVDINYIESESFLPNAAKVIEIARPRIEQQQYERIDDLEPFYLKRTDAERNRNKTNEI</sequence>
<dbReference type="InterPro" id="IPR022496">
    <property type="entry name" value="T6A_TsaB"/>
</dbReference>
<dbReference type="SUPFAM" id="SSF53067">
    <property type="entry name" value="Actin-like ATPase domain"/>
    <property type="match status" value="2"/>
</dbReference>
<evidence type="ECO:0000313" key="3">
    <source>
        <dbReference type="Proteomes" id="UP000177025"/>
    </source>
</evidence>
<proteinExistence type="predicted"/>
<dbReference type="CDD" id="cd24032">
    <property type="entry name" value="ASKHA_NBD_TsaB"/>
    <property type="match status" value="1"/>
</dbReference>
<dbReference type="Proteomes" id="UP000177025">
    <property type="component" value="Unassembled WGS sequence"/>
</dbReference>
<dbReference type="InterPro" id="IPR000905">
    <property type="entry name" value="Gcp-like_dom"/>
</dbReference>
<reference evidence="2 3" key="1">
    <citation type="journal article" date="2016" name="Nat. Commun.">
        <title>Thousands of microbial genomes shed light on interconnected biogeochemical processes in an aquifer system.</title>
        <authorList>
            <person name="Anantharaman K."/>
            <person name="Brown C.T."/>
            <person name="Hug L.A."/>
            <person name="Sharon I."/>
            <person name="Castelle C.J."/>
            <person name="Probst A.J."/>
            <person name="Thomas B.C."/>
            <person name="Singh A."/>
            <person name="Wilkins M.J."/>
            <person name="Karaoz U."/>
            <person name="Brodie E.L."/>
            <person name="Williams K.H."/>
            <person name="Hubbard S.S."/>
            <person name="Banfield J.F."/>
        </authorList>
    </citation>
    <scope>NUCLEOTIDE SEQUENCE [LARGE SCALE GENOMIC DNA]</scope>
</reference>
<comment type="caution">
    <text evidence="2">The sequence shown here is derived from an EMBL/GenBank/DDBJ whole genome shotgun (WGS) entry which is preliminary data.</text>
</comment>
<dbReference type="GO" id="GO:0005829">
    <property type="term" value="C:cytosol"/>
    <property type="evidence" value="ECO:0007669"/>
    <property type="project" value="TreeGrafter"/>
</dbReference>
<keyword evidence="2" id="KW-0808">Transferase</keyword>
<organism evidence="2 3">
    <name type="scientific">candidate division WOR-3 bacterium RBG_13_43_14</name>
    <dbReference type="NCBI Taxonomy" id="1802590"/>
    <lineage>
        <taxon>Bacteria</taxon>
        <taxon>Bacteria division WOR-3</taxon>
    </lineage>
</organism>
<dbReference type="AlphaFoldDB" id="A0A1F4U2C5"/>
<dbReference type="GO" id="GO:0002949">
    <property type="term" value="P:tRNA threonylcarbamoyladenosine modification"/>
    <property type="evidence" value="ECO:0007669"/>
    <property type="project" value="InterPro"/>
</dbReference>
<accession>A0A1F4U2C5</accession>
<dbReference type="PANTHER" id="PTHR11735">
    <property type="entry name" value="TRNA N6-ADENOSINE THREONYLCARBAMOYLTRANSFERASE"/>
    <property type="match status" value="1"/>
</dbReference>
<name>A0A1F4U2C5_UNCW3</name>
<dbReference type="NCBIfam" id="TIGR03725">
    <property type="entry name" value="T6A_YeaZ"/>
    <property type="match status" value="1"/>
</dbReference>
<gene>
    <name evidence="2" type="ORF">A2Y85_01525</name>
</gene>
<feature type="domain" description="Gcp-like" evidence="1">
    <location>
        <begin position="55"/>
        <end position="133"/>
    </location>
</feature>
<dbReference type="InterPro" id="IPR043129">
    <property type="entry name" value="ATPase_NBD"/>
</dbReference>
<dbReference type="Pfam" id="PF00814">
    <property type="entry name" value="TsaD"/>
    <property type="match status" value="1"/>
</dbReference>
<dbReference type="PANTHER" id="PTHR11735:SF11">
    <property type="entry name" value="TRNA THREONYLCARBAMOYLADENOSINE BIOSYNTHESIS PROTEIN TSAB"/>
    <property type="match status" value="1"/>
</dbReference>
<dbReference type="Gene3D" id="3.30.420.40">
    <property type="match status" value="2"/>
</dbReference>
<evidence type="ECO:0000259" key="1">
    <source>
        <dbReference type="Pfam" id="PF00814"/>
    </source>
</evidence>